<reference evidence="1 2" key="1">
    <citation type="journal article" date="2020" name="Genome Biol. Evol.">
        <title>Comparative genomics of strictly vertically transmitted, feminizing microsporidia endosymbionts of amphipod crustaceans.</title>
        <authorList>
            <person name="Cormier A."/>
            <person name="Chebbi M.A."/>
            <person name="Giraud I."/>
            <person name="Wattier R."/>
            <person name="Teixeira M."/>
            <person name="Gilbert C."/>
            <person name="Rigaud T."/>
            <person name="Cordaux R."/>
        </authorList>
    </citation>
    <scope>NUCLEOTIDE SEQUENCE [LARGE SCALE GENOMIC DNA]</scope>
    <source>
        <strain evidence="1 2">Ou3-Ou53</strain>
    </source>
</reference>
<protein>
    <submittedName>
        <fullName evidence="1">Uncharacterized protein</fullName>
    </submittedName>
</protein>
<dbReference type="EMBL" id="SBJO01000042">
    <property type="protein sequence ID" value="KAF9764050.1"/>
    <property type="molecule type" value="Genomic_DNA"/>
</dbReference>
<sequence length="374" mass="44620">MFSIFYMCFNFSYCTQFDEHCGLCDLNRYVNSDEFNSRIIETTKNYIKDDFPDELKNDLVNYLVVLVDDNCIVLNDNGKVKEKTNKQSKSKNCVKKTKEMLWKSIEKRISKGNYTIYLHLGKKEIESYVQEKIKKSKQNIKMMMINKNNIDFTSKLDLFTIYYDCISKKINFINTIKIFVDLVHNDILPNQNITDPLDIKGLSQVLASKITVKSFFKHVLYREKQLVNSTKCLYKIFCILIKKPEFKIQIEEIFKNLEQEKRKLDEHDEENMFISDVLSIIERHDFYDITRVGEKINCMKYVFITLMNHDELMILKESSQFNHCVADYYENNLKCMLLKIRMVVKLYKIKNNAAYIQELKDIKKWIPKDYNLEI</sequence>
<proteinExistence type="predicted"/>
<gene>
    <name evidence="1" type="ORF">NGRA_0868</name>
</gene>
<dbReference type="Proteomes" id="UP000740883">
    <property type="component" value="Unassembled WGS sequence"/>
</dbReference>
<evidence type="ECO:0000313" key="2">
    <source>
        <dbReference type="Proteomes" id="UP000740883"/>
    </source>
</evidence>
<name>A0A9P6GZK6_9MICR</name>
<comment type="caution">
    <text evidence="1">The sequence shown here is derived from an EMBL/GenBank/DDBJ whole genome shotgun (WGS) entry which is preliminary data.</text>
</comment>
<dbReference type="AlphaFoldDB" id="A0A9P6GZK6"/>
<keyword evidence="2" id="KW-1185">Reference proteome</keyword>
<accession>A0A9P6GZK6</accession>
<organism evidence="1 2">
    <name type="scientific">Nosema granulosis</name>
    <dbReference type="NCBI Taxonomy" id="83296"/>
    <lineage>
        <taxon>Eukaryota</taxon>
        <taxon>Fungi</taxon>
        <taxon>Fungi incertae sedis</taxon>
        <taxon>Microsporidia</taxon>
        <taxon>Nosematidae</taxon>
        <taxon>Nosema</taxon>
    </lineage>
</organism>
<evidence type="ECO:0000313" key="1">
    <source>
        <dbReference type="EMBL" id="KAF9764050.1"/>
    </source>
</evidence>